<evidence type="ECO:0000256" key="2">
    <source>
        <dbReference type="ARBA" id="ARBA00023125"/>
    </source>
</evidence>
<protein>
    <submittedName>
        <fullName evidence="5">GntR family transcriptional regulator</fullName>
    </submittedName>
</protein>
<keyword evidence="2" id="KW-0238">DNA-binding</keyword>
<organism evidence="5 6">
    <name type="scientific">Rhodococcus zopfii</name>
    <dbReference type="NCBI Taxonomy" id="43772"/>
    <lineage>
        <taxon>Bacteria</taxon>
        <taxon>Bacillati</taxon>
        <taxon>Actinomycetota</taxon>
        <taxon>Actinomycetes</taxon>
        <taxon>Mycobacteriales</taxon>
        <taxon>Nocardiaceae</taxon>
        <taxon>Rhodococcus</taxon>
    </lineage>
</organism>
<dbReference type="InterPro" id="IPR036388">
    <property type="entry name" value="WH-like_DNA-bd_sf"/>
</dbReference>
<evidence type="ECO:0000259" key="4">
    <source>
        <dbReference type="PROSITE" id="PS50949"/>
    </source>
</evidence>
<comment type="caution">
    <text evidence="5">The sequence shown here is derived from an EMBL/GenBank/DDBJ whole genome shotgun (WGS) entry which is preliminary data.</text>
</comment>
<proteinExistence type="predicted"/>
<keyword evidence="3" id="KW-0804">Transcription</keyword>
<evidence type="ECO:0000313" key="6">
    <source>
        <dbReference type="Proteomes" id="UP001275440"/>
    </source>
</evidence>
<keyword evidence="6" id="KW-1185">Reference proteome</keyword>
<dbReference type="InterPro" id="IPR036390">
    <property type="entry name" value="WH_DNA-bd_sf"/>
</dbReference>
<keyword evidence="1" id="KW-0805">Transcription regulation</keyword>
<dbReference type="Proteomes" id="UP001275440">
    <property type="component" value="Unassembled WGS sequence"/>
</dbReference>
<dbReference type="PROSITE" id="PS50949">
    <property type="entry name" value="HTH_GNTR"/>
    <property type="match status" value="1"/>
</dbReference>
<evidence type="ECO:0000256" key="3">
    <source>
        <dbReference type="ARBA" id="ARBA00023163"/>
    </source>
</evidence>
<evidence type="ECO:0000256" key="1">
    <source>
        <dbReference type="ARBA" id="ARBA00023015"/>
    </source>
</evidence>
<dbReference type="SMART" id="SM00895">
    <property type="entry name" value="FCD"/>
    <property type="match status" value="1"/>
</dbReference>
<dbReference type="InterPro" id="IPR008920">
    <property type="entry name" value="TF_FadR/GntR_C"/>
</dbReference>
<dbReference type="SUPFAM" id="SSF48008">
    <property type="entry name" value="GntR ligand-binding domain-like"/>
    <property type="match status" value="1"/>
</dbReference>
<dbReference type="EMBL" id="WBMO01000001">
    <property type="protein sequence ID" value="MDV2474489.1"/>
    <property type="molecule type" value="Genomic_DNA"/>
</dbReference>
<sequence>MLAPGTRRERVYRALRADLMAGVVSPDDRLSEERLAELYGVSRTPVREALARLVSEGLVERREHGLFPYRPRFEDLGDLYELRATLELRGITRAMSGGITHDRDALGAELDRWRRFRDDPPAPDSGFVALDEQYHLALLAASGNLALCGALDAVNVKVRTVRMFDELTPQRIVRAVDDHIAVAEAVFDGRLDDAHTRLRDHIVNACTAVVQRTEAARTMARLSRAVRD</sequence>
<dbReference type="Gene3D" id="1.20.120.530">
    <property type="entry name" value="GntR ligand-binding domain-like"/>
    <property type="match status" value="1"/>
</dbReference>
<dbReference type="PRINTS" id="PR00035">
    <property type="entry name" value="HTHGNTR"/>
</dbReference>
<dbReference type="Pfam" id="PF07729">
    <property type="entry name" value="FCD"/>
    <property type="match status" value="1"/>
</dbReference>
<evidence type="ECO:0000313" key="5">
    <source>
        <dbReference type="EMBL" id="MDV2474489.1"/>
    </source>
</evidence>
<dbReference type="SUPFAM" id="SSF46785">
    <property type="entry name" value="Winged helix' DNA-binding domain"/>
    <property type="match status" value="1"/>
</dbReference>
<dbReference type="Pfam" id="PF00392">
    <property type="entry name" value="GntR"/>
    <property type="match status" value="1"/>
</dbReference>
<dbReference type="Gene3D" id="1.10.10.10">
    <property type="entry name" value="Winged helix-like DNA-binding domain superfamily/Winged helix DNA-binding domain"/>
    <property type="match status" value="1"/>
</dbReference>
<feature type="domain" description="HTH gntR-type" evidence="4">
    <location>
        <begin position="5"/>
        <end position="71"/>
    </location>
</feature>
<dbReference type="InterPro" id="IPR011711">
    <property type="entry name" value="GntR_C"/>
</dbReference>
<dbReference type="PANTHER" id="PTHR43537:SF45">
    <property type="entry name" value="GNTR FAMILY REGULATORY PROTEIN"/>
    <property type="match status" value="1"/>
</dbReference>
<dbReference type="InterPro" id="IPR000524">
    <property type="entry name" value="Tscrpt_reg_HTH_GntR"/>
</dbReference>
<dbReference type="SMART" id="SM00345">
    <property type="entry name" value="HTH_GNTR"/>
    <property type="match status" value="1"/>
</dbReference>
<accession>A0ABU3WKH0</accession>
<gene>
    <name evidence="5" type="ORF">F8M49_01975</name>
</gene>
<name>A0ABU3WKH0_9NOCA</name>
<reference evidence="5 6" key="1">
    <citation type="submission" date="2019-10" db="EMBL/GenBank/DDBJ databases">
        <title>Draft Genome Assembly of Rhodococcus zopfii DSM44189.</title>
        <authorList>
            <person name="Sutton J.M."/>
            <person name="Akob D.M."/>
            <person name="Bushman T.J."/>
        </authorList>
    </citation>
    <scope>NUCLEOTIDE SEQUENCE [LARGE SCALE GENOMIC DNA]</scope>
    <source>
        <strain evidence="5 6">DSM 44189</strain>
    </source>
</reference>
<dbReference type="PANTHER" id="PTHR43537">
    <property type="entry name" value="TRANSCRIPTIONAL REGULATOR, GNTR FAMILY"/>
    <property type="match status" value="1"/>
</dbReference>
<dbReference type="RefSeq" id="WP_072811309.1">
    <property type="nucleotide sequence ID" value="NZ_JAHWLX010000001.1"/>
</dbReference>
<dbReference type="CDD" id="cd07377">
    <property type="entry name" value="WHTH_GntR"/>
    <property type="match status" value="1"/>
</dbReference>